<dbReference type="InterPro" id="IPR036737">
    <property type="entry name" value="OmpA-like_sf"/>
</dbReference>
<dbReference type="Gene3D" id="2.60.40.1120">
    <property type="entry name" value="Carboxypeptidase-like, regulatory domain"/>
    <property type="match status" value="1"/>
</dbReference>
<keyword evidence="3" id="KW-0998">Cell outer membrane</keyword>
<dbReference type="PANTHER" id="PTHR30329">
    <property type="entry name" value="STATOR ELEMENT OF FLAGELLAR MOTOR COMPLEX"/>
    <property type="match status" value="1"/>
</dbReference>
<organism evidence="7 8">
    <name type="scientific">Persicobacter psychrovividus</name>
    <dbReference type="NCBI Taxonomy" id="387638"/>
    <lineage>
        <taxon>Bacteria</taxon>
        <taxon>Pseudomonadati</taxon>
        <taxon>Bacteroidota</taxon>
        <taxon>Cytophagia</taxon>
        <taxon>Cytophagales</taxon>
        <taxon>Persicobacteraceae</taxon>
        <taxon>Persicobacter</taxon>
    </lineage>
</organism>
<dbReference type="Proteomes" id="UP001354989">
    <property type="component" value="Chromosome"/>
</dbReference>
<dbReference type="InterPro" id="IPR006665">
    <property type="entry name" value="OmpA-like"/>
</dbReference>
<keyword evidence="8" id="KW-1185">Reference proteome</keyword>
<dbReference type="Gene3D" id="3.30.1330.60">
    <property type="entry name" value="OmpA-like domain"/>
    <property type="match status" value="1"/>
</dbReference>
<evidence type="ECO:0000256" key="5">
    <source>
        <dbReference type="SAM" id="SignalP"/>
    </source>
</evidence>
<evidence type="ECO:0000259" key="6">
    <source>
        <dbReference type="PROSITE" id="PS51123"/>
    </source>
</evidence>
<evidence type="ECO:0000313" key="8">
    <source>
        <dbReference type="Proteomes" id="UP001354989"/>
    </source>
</evidence>
<dbReference type="PROSITE" id="PS51123">
    <property type="entry name" value="OMPA_2"/>
    <property type="match status" value="1"/>
</dbReference>
<dbReference type="InterPro" id="IPR050330">
    <property type="entry name" value="Bact_OuterMem_StrucFunc"/>
</dbReference>
<evidence type="ECO:0000256" key="2">
    <source>
        <dbReference type="ARBA" id="ARBA00023136"/>
    </source>
</evidence>
<keyword evidence="5" id="KW-0732">Signal</keyword>
<protein>
    <recommendedName>
        <fullName evidence="6">OmpA-like domain-containing protein</fullName>
    </recommendedName>
</protein>
<dbReference type="Pfam" id="PF00691">
    <property type="entry name" value="OmpA"/>
    <property type="match status" value="1"/>
</dbReference>
<feature type="domain" description="OmpA-like" evidence="6">
    <location>
        <begin position="117"/>
        <end position="233"/>
    </location>
</feature>
<gene>
    <name evidence="7" type="ORF">PEPS_27110</name>
</gene>
<accession>A0ABN6LB63</accession>
<comment type="subcellular location">
    <subcellularLocation>
        <location evidence="1">Cell outer membrane</location>
    </subcellularLocation>
</comment>
<proteinExistence type="predicted"/>
<dbReference type="RefSeq" id="WP_338397321.1">
    <property type="nucleotide sequence ID" value="NZ_AP025292.1"/>
</dbReference>
<evidence type="ECO:0000256" key="3">
    <source>
        <dbReference type="ARBA" id="ARBA00023237"/>
    </source>
</evidence>
<reference evidence="7 8" key="1">
    <citation type="submission" date="2021-12" db="EMBL/GenBank/DDBJ databases">
        <title>Genome sequencing of bacteria with rrn-lacking chromosome and rrn-plasmid.</title>
        <authorList>
            <person name="Anda M."/>
            <person name="Iwasaki W."/>
        </authorList>
    </citation>
    <scope>NUCLEOTIDE SEQUENCE [LARGE SCALE GENOMIC DNA]</scope>
    <source>
        <strain evidence="7 8">NBRC 101262</strain>
    </source>
</reference>
<evidence type="ECO:0000256" key="4">
    <source>
        <dbReference type="PROSITE-ProRule" id="PRU00473"/>
    </source>
</evidence>
<dbReference type="PANTHER" id="PTHR30329:SF21">
    <property type="entry name" value="LIPOPROTEIN YIAD-RELATED"/>
    <property type="match status" value="1"/>
</dbReference>
<evidence type="ECO:0000313" key="7">
    <source>
        <dbReference type="EMBL" id="BDD00431.1"/>
    </source>
</evidence>
<sequence>MLQQALGKFTLFMLLTFSSISFSTAQQLMSIDGRINDSDTGKPIPATLNYQTLPYGNQVGIVRVNKNNGEFTFKAIEDGEYELTATAEGYEKSRQIITLKGIGANEHLFIEFKLKKQGEKDVLRLNNLTFDQNKAEIKDSSFSELDELAQMVRNNPTMIIQLEGHTDFRGSAKGNMRLSEERVKAVKDYLVKHDVQSNHIKIKAFGGTKPITRQASEEARAQNRRVEVRILKF</sequence>
<dbReference type="EMBL" id="AP025292">
    <property type="protein sequence ID" value="BDD00431.1"/>
    <property type="molecule type" value="Genomic_DNA"/>
</dbReference>
<dbReference type="PRINTS" id="PR01021">
    <property type="entry name" value="OMPADOMAIN"/>
</dbReference>
<dbReference type="InterPro" id="IPR006664">
    <property type="entry name" value="OMP_bac"/>
</dbReference>
<dbReference type="CDD" id="cd07185">
    <property type="entry name" value="OmpA_C-like"/>
    <property type="match status" value="1"/>
</dbReference>
<dbReference type="InterPro" id="IPR013784">
    <property type="entry name" value="Carb-bd-like_fold"/>
</dbReference>
<feature type="signal peptide" evidence="5">
    <location>
        <begin position="1"/>
        <end position="25"/>
    </location>
</feature>
<dbReference type="SUPFAM" id="SSF49452">
    <property type="entry name" value="Starch-binding domain-like"/>
    <property type="match status" value="1"/>
</dbReference>
<keyword evidence="2 4" id="KW-0472">Membrane</keyword>
<evidence type="ECO:0000256" key="1">
    <source>
        <dbReference type="ARBA" id="ARBA00004442"/>
    </source>
</evidence>
<dbReference type="SUPFAM" id="SSF103088">
    <property type="entry name" value="OmpA-like"/>
    <property type="match status" value="1"/>
</dbReference>
<feature type="chain" id="PRO_5045745242" description="OmpA-like domain-containing protein" evidence="5">
    <location>
        <begin position="26"/>
        <end position="233"/>
    </location>
</feature>
<name>A0ABN6LB63_9BACT</name>